<gene>
    <name evidence="1" type="ORF">ATPR_0835</name>
</gene>
<protein>
    <submittedName>
        <fullName evidence="1">Uncharacterized protein</fullName>
    </submittedName>
</protein>
<comment type="caution">
    <text evidence="1">The sequence shown here is derived from an EMBL/GenBank/DDBJ whole genome shotgun (WGS) entry which is preliminary data.</text>
</comment>
<accession>F7VBT6</accession>
<dbReference type="AlphaFoldDB" id="F7VBT6"/>
<name>F7VBT6_9PROT</name>
<evidence type="ECO:0000313" key="1">
    <source>
        <dbReference type="EMBL" id="GAA07831.1"/>
    </source>
</evidence>
<dbReference type="EMBL" id="BABS01000016">
    <property type="protein sequence ID" value="GAA07831.1"/>
    <property type="molecule type" value="Genomic_DNA"/>
</dbReference>
<reference evidence="1 2" key="1">
    <citation type="journal article" date="2011" name="Biochem. Biophys. Res. Commun.">
        <title>Increased number of Arginine-based salt bridges contributes to the thermotolerance of thermotolerant acetic acid bacteria, Acetobacter tropicalis SKU1100.</title>
        <authorList>
            <person name="Matsutani M."/>
            <person name="Hirakawa H."/>
            <person name="Nishikura M."/>
            <person name="Soemphol W."/>
            <person name="Ali I.A.I."/>
            <person name="Yakushi T."/>
            <person name="Matsushita K."/>
        </authorList>
    </citation>
    <scope>NUCLEOTIDE SEQUENCE [LARGE SCALE GENOMIC DNA]</scope>
    <source>
        <strain evidence="1 2">NBRC 101654</strain>
    </source>
</reference>
<organism evidence="1 2">
    <name type="scientific">Acetobacter tropicalis NBRC 101654</name>
    <dbReference type="NCBI Taxonomy" id="749388"/>
    <lineage>
        <taxon>Bacteria</taxon>
        <taxon>Pseudomonadati</taxon>
        <taxon>Pseudomonadota</taxon>
        <taxon>Alphaproteobacteria</taxon>
        <taxon>Acetobacterales</taxon>
        <taxon>Acetobacteraceae</taxon>
        <taxon>Acetobacter</taxon>
    </lineage>
</organism>
<dbReference type="Proteomes" id="UP000004319">
    <property type="component" value="Unassembled WGS sequence"/>
</dbReference>
<evidence type="ECO:0000313" key="2">
    <source>
        <dbReference type="Proteomes" id="UP000004319"/>
    </source>
</evidence>
<proteinExistence type="predicted"/>
<sequence length="42" mass="4999">MLRNMSAQLWCGNACLHRVHAMLYTIMMYVLLRKSNLRFLQA</sequence>